<keyword evidence="4" id="KW-0238">DNA-binding</keyword>
<keyword evidence="3" id="KW-0805">Transcription regulation</keyword>
<reference evidence="10 11" key="1">
    <citation type="submission" date="2024-01" db="EMBL/GenBank/DDBJ databases">
        <title>A telomere-to-telomere, gap-free genome of sweet tea (Lithocarpus litseifolius).</title>
        <authorList>
            <person name="Zhou J."/>
        </authorList>
    </citation>
    <scope>NUCLEOTIDE SEQUENCE [LARGE SCALE GENOMIC DNA]</scope>
    <source>
        <strain evidence="10">Zhou-2022a</strain>
        <tissue evidence="10">Leaf</tissue>
    </source>
</reference>
<dbReference type="FunFam" id="1.10.10.60:FF:000160">
    <property type="entry name" value="MYB-like transcription factor"/>
    <property type="match status" value="1"/>
</dbReference>
<feature type="domain" description="Myb-like" evidence="8">
    <location>
        <begin position="20"/>
        <end position="70"/>
    </location>
</feature>
<evidence type="ECO:0008006" key="12">
    <source>
        <dbReference type="Google" id="ProtNLM"/>
    </source>
</evidence>
<dbReference type="PANTHER" id="PTHR47998:SF3">
    <property type="entry name" value="TRANSCRIPTION FACTOR TRY-LIKE"/>
    <property type="match status" value="1"/>
</dbReference>
<feature type="domain" description="HTH myb-type" evidence="9">
    <location>
        <begin position="20"/>
        <end position="74"/>
    </location>
</feature>
<dbReference type="PROSITE" id="PS51294">
    <property type="entry name" value="HTH_MYB"/>
    <property type="match status" value="1"/>
</dbReference>
<protein>
    <recommendedName>
        <fullName evidence="12">MYB-like transcription factor ETC1</fullName>
    </recommendedName>
</protein>
<dbReference type="Pfam" id="PF00249">
    <property type="entry name" value="Myb_DNA-binding"/>
    <property type="match status" value="1"/>
</dbReference>
<name>A0AAW2DRG7_9ROSI</name>
<evidence type="ECO:0000256" key="7">
    <source>
        <dbReference type="SAM" id="MobiDB-lite"/>
    </source>
</evidence>
<evidence type="ECO:0000259" key="9">
    <source>
        <dbReference type="PROSITE" id="PS51294"/>
    </source>
</evidence>
<evidence type="ECO:0000256" key="6">
    <source>
        <dbReference type="ARBA" id="ARBA00023242"/>
    </source>
</evidence>
<evidence type="ECO:0000313" key="11">
    <source>
        <dbReference type="Proteomes" id="UP001459277"/>
    </source>
</evidence>
<dbReference type="GO" id="GO:0009653">
    <property type="term" value="P:anatomical structure morphogenesis"/>
    <property type="evidence" value="ECO:0007669"/>
    <property type="project" value="UniProtKB-ARBA"/>
</dbReference>
<evidence type="ECO:0000256" key="3">
    <source>
        <dbReference type="ARBA" id="ARBA00023015"/>
    </source>
</evidence>
<keyword evidence="5" id="KW-0804">Transcription</keyword>
<dbReference type="AlphaFoldDB" id="A0AAW2DRG7"/>
<evidence type="ECO:0000256" key="2">
    <source>
        <dbReference type="ARBA" id="ARBA00022473"/>
    </source>
</evidence>
<keyword evidence="2" id="KW-0217">Developmental protein</keyword>
<dbReference type="PROSITE" id="PS50090">
    <property type="entry name" value="MYB_LIKE"/>
    <property type="match status" value="1"/>
</dbReference>
<dbReference type="GO" id="GO:0048731">
    <property type="term" value="P:system development"/>
    <property type="evidence" value="ECO:0007669"/>
    <property type="project" value="UniProtKB-ARBA"/>
</dbReference>
<comment type="caution">
    <text evidence="10">The sequence shown here is derived from an EMBL/GenBank/DDBJ whole genome shotgun (WGS) entry which is preliminary data.</text>
</comment>
<evidence type="ECO:0000256" key="5">
    <source>
        <dbReference type="ARBA" id="ARBA00023163"/>
    </source>
</evidence>
<dbReference type="InterPro" id="IPR017930">
    <property type="entry name" value="Myb_dom"/>
</dbReference>
<dbReference type="Proteomes" id="UP001459277">
    <property type="component" value="Unassembled WGS sequence"/>
</dbReference>
<dbReference type="GO" id="GO:0006355">
    <property type="term" value="P:regulation of DNA-templated transcription"/>
    <property type="evidence" value="ECO:0007669"/>
    <property type="project" value="TreeGrafter"/>
</dbReference>
<dbReference type="InterPro" id="IPR001005">
    <property type="entry name" value="SANT/Myb"/>
</dbReference>
<dbReference type="GO" id="GO:0000976">
    <property type="term" value="F:transcription cis-regulatory region binding"/>
    <property type="evidence" value="ECO:0007669"/>
    <property type="project" value="TreeGrafter"/>
</dbReference>
<gene>
    <name evidence="10" type="ORF">SO802_007530</name>
</gene>
<sequence>MADSEHSSSNETFTYTQEETSEETKLEFSEDEETLIIRMFNLVGERWALIAGRIPGRTAEEIEKYWTTRFSTSE</sequence>
<dbReference type="SMART" id="SM00717">
    <property type="entry name" value="SANT"/>
    <property type="match status" value="1"/>
</dbReference>
<dbReference type="Gene3D" id="1.10.10.60">
    <property type="entry name" value="Homeodomain-like"/>
    <property type="match status" value="1"/>
</dbReference>
<organism evidence="10 11">
    <name type="scientific">Lithocarpus litseifolius</name>
    <dbReference type="NCBI Taxonomy" id="425828"/>
    <lineage>
        <taxon>Eukaryota</taxon>
        <taxon>Viridiplantae</taxon>
        <taxon>Streptophyta</taxon>
        <taxon>Embryophyta</taxon>
        <taxon>Tracheophyta</taxon>
        <taxon>Spermatophyta</taxon>
        <taxon>Magnoliopsida</taxon>
        <taxon>eudicotyledons</taxon>
        <taxon>Gunneridae</taxon>
        <taxon>Pentapetalae</taxon>
        <taxon>rosids</taxon>
        <taxon>fabids</taxon>
        <taxon>Fagales</taxon>
        <taxon>Fagaceae</taxon>
        <taxon>Lithocarpus</taxon>
    </lineage>
</organism>
<dbReference type="GO" id="GO:0090558">
    <property type="term" value="P:plant epidermis development"/>
    <property type="evidence" value="ECO:0007669"/>
    <property type="project" value="UniProtKB-ARBA"/>
</dbReference>
<evidence type="ECO:0000259" key="8">
    <source>
        <dbReference type="PROSITE" id="PS50090"/>
    </source>
</evidence>
<feature type="region of interest" description="Disordered" evidence="7">
    <location>
        <begin position="1"/>
        <end position="28"/>
    </location>
</feature>
<evidence type="ECO:0000313" key="10">
    <source>
        <dbReference type="EMBL" id="KAL0012422.1"/>
    </source>
</evidence>
<dbReference type="GO" id="GO:0030154">
    <property type="term" value="P:cell differentiation"/>
    <property type="evidence" value="ECO:0007669"/>
    <property type="project" value="UniProtKB-ARBA"/>
</dbReference>
<feature type="compositionally biased region" description="Polar residues" evidence="7">
    <location>
        <begin position="9"/>
        <end position="18"/>
    </location>
</feature>
<comment type="subcellular location">
    <subcellularLocation>
        <location evidence="1">Nucleus</location>
    </subcellularLocation>
</comment>
<keyword evidence="11" id="KW-1185">Reference proteome</keyword>
<dbReference type="InterPro" id="IPR015495">
    <property type="entry name" value="Myb_TF_plants"/>
</dbReference>
<dbReference type="CDD" id="cd00167">
    <property type="entry name" value="SANT"/>
    <property type="match status" value="1"/>
</dbReference>
<keyword evidence="6" id="KW-0539">Nucleus</keyword>
<evidence type="ECO:0000256" key="1">
    <source>
        <dbReference type="ARBA" id="ARBA00004123"/>
    </source>
</evidence>
<dbReference type="GO" id="GO:0005634">
    <property type="term" value="C:nucleus"/>
    <property type="evidence" value="ECO:0007669"/>
    <property type="project" value="UniProtKB-SubCell"/>
</dbReference>
<dbReference type="PANTHER" id="PTHR47998">
    <property type="entry name" value="TRANSCRIPTION FACTOR MYB51-LIKE ISOFORM X1"/>
    <property type="match status" value="1"/>
</dbReference>
<proteinExistence type="predicted"/>
<dbReference type="SUPFAM" id="SSF46689">
    <property type="entry name" value="Homeodomain-like"/>
    <property type="match status" value="1"/>
</dbReference>
<accession>A0AAW2DRG7</accession>
<dbReference type="InterPro" id="IPR009057">
    <property type="entry name" value="Homeodomain-like_sf"/>
</dbReference>
<dbReference type="EMBL" id="JAZDWU010000002">
    <property type="protein sequence ID" value="KAL0012422.1"/>
    <property type="molecule type" value="Genomic_DNA"/>
</dbReference>
<evidence type="ECO:0000256" key="4">
    <source>
        <dbReference type="ARBA" id="ARBA00023125"/>
    </source>
</evidence>